<keyword evidence="8" id="KW-1185">Reference proteome</keyword>
<dbReference type="PANTHER" id="PTHR11963">
    <property type="entry name" value="LEUCINE AMINOPEPTIDASE-RELATED"/>
    <property type="match status" value="1"/>
</dbReference>
<organism evidence="7 8">
    <name type="scientific">Inhella crocodyli</name>
    <dbReference type="NCBI Taxonomy" id="2499851"/>
    <lineage>
        <taxon>Bacteria</taxon>
        <taxon>Pseudomonadati</taxon>
        <taxon>Pseudomonadota</taxon>
        <taxon>Betaproteobacteria</taxon>
        <taxon>Burkholderiales</taxon>
        <taxon>Sphaerotilaceae</taxon>
        <taxon>Inhella</taxon>
    </lineage>
</organism>
<sequence>MTVTLAKKLPASTPIFVTSTATWAKDSQALSAPQRAWAKTVGFTGKADSHALLPDDKGGLALVLAGVRAGDDPYALAALPQSLPTGRYRLHADGLAVDPQAAALSWSLGDYVFDAYKARGRVGAELLLAQGPEAERGIAVAGAMTAVRDLVNTPAEAMGPQHLEATVKVLAKAHKAKVKVWEGEALLKANFPAIHAVGRAAAADRQPRLIELTWGDAKAPLLSLVGKGVCFDSGGLDIKPADGMRLMKKDMGGAANAIGLAMLVMALKLPVRLQLLIPAVENAISGNAFRPGDIFRTRSGQTIEIGNTDAEGRVILCDALTYAAEGKPDLIVDMATLTGAARVALGAELPALFTRDTAQGRELTDLGLAEKDPLWPLPLWQGYQVLIDTPVADISNSGSSPLAGAITAALFLERFIPADQPWLHIDLFAWNPLARPGRPVGGEAQTIRTLLHWLERRYSA</sequence>
<evidence type="ECO:0000256" key="4">
    <source>
        <dbReference type="ARBA" id="ARBA00022801"/>
    </source>
</evidence>
<dbReference type="AlphaFoldDB" id="A0A3S2XSI3"/>
<dbReference type="OrthoDB" id="9809354at2"/>
<comment type="caution">
    <text evidence="7">The sequence shown here is derived from an EMBL/GenBank/DDBJ whole genome shotgun (WGS) entry which is preliminary data.</text>
</comment>
<keyword evidence="3" id="KW-0645">Protease</keyword>
<dbReference type="GO" id="GO:0070006">
    <property type="term" value="F:metalloaminopeptidase activity"/>
    <property type="evidence" value="ECO:0007669"/>
    <property type="project" value="InterPro"/>
</dbReference>
<dbReference type="Pfam" id="PF00883">
    <property type="entry name" value="Peptidase_M17"/>
    <property type="match status" value="1"/>
</dbReference>
<dbReference type="PROSITE" id="PS00631">
    <property type="entry name" value="CYTOSOL_AP"/>
    <property type="match status" value="1"/>
</dbReference>
<keyword evidence="2 7" id="KW-0031">Aminopeptidase</keyword>
<dbReference type="GO" id="GO:0006508">
    <property type="term" value="P:proteolysis"/>
    <property type="evidence" value="ECO:0007669"/>
    <property type="project" value="UniProtKB-KW"/>
</dbReference>
<proteinExistence type="inferred from homology"/>
<accession>A0A3S2XSI3</accession>
<evidence type="ECO:0000256" key="2">
    <source>
        <dbReference type="ARBA" id="ARBA00022438"/>
    </source>
</evidence>
<dbReference type="SUPFAM" id="SSF53187">
    <property type="entry name" value="Zn-dependent exopeptidases"/>
    <property type="match status" value="1"/>
</dbReference>
<dbReference type="GO" id="GO:0030145">
    <property type="term" value="F:manganese ion binding"/>
    <property type="evidence" value="ECO:0007669"/>
    <property type="project" value="InterPro"/>
</dbReference>
<evidence type="ECO:0000259" key="6">
    <source>
        <dbReference type="PROSITE" id="PS00631"/>
    </source>
</evidence>
<dbReference type="EMBL" id="SACM01000004">
    <property type="protein sequence ID" value="RVT83601.1"/>
    <property type="molecule type" value="Genomic_DNA"/>
</dbReference>
<dbReference type="Gene3D" id="3.40.630.10">
    <property type="entry name" value="Zn peptidases"/>
    <property type="match status" value="1"/>
</dbReference>
<evidence type="ECO:0000256" key="1">
    <source>
        <dbReference type="ARBA" id="ARBA00009528"/>
    </source>
</evidence>
<name>A0A3S2XSI3_9BURK</name>
<evidence type="ECO:0000256" key="5">
    <source>
        <dbReference type="ARBA" id="ARBA00023211"/>
    </source>
</evidence>
<evidence type="ECO:0000313" key="8">
    <source>
        <dbReference type="Proteomes" id="UP000288587"/>
    </source>
</evidence>
<dbReference type="Proteomes" id="UP000288587">
    <property type="component" value="Unassembled WGS sequence"/>
</dbReference>
<dbReference type="InterPro" id="IPR043472">
    <property type="entry name" value="Macro_dom-like"/>
</dbReference>
<dbReference type="PANTHER" id="PTHR11963:SF20">
    <property type="entry name" value="PEPTIDASE B"/>
    <property type="match status" value="1"/>
</dbReference>
<gene>
    <name evidence="7" type="ORF">EOD73_13550</name>
</gene>
<keyword evidence="4" id="KW-0378">Hydrolase</keyword>
<keyword evidence="5" id="KW-0464">Manganese</keyword>
<dbReference type="InterPro" id="IPR048816">
    <property type="entry name" value="Peptidase_M17_N_1"/>
</dbReference>
<dbReference type="PRINTS" id="PR00481">
    <property type="entry name" value="LAMNOPPTDASE"/>
</dbReference>
<dbReference type="Pfam" id="PF21337">
    <property type="entry name" value="Peptidase_M17_N_1"/>
    <property type="match status" value="1"/>
</dbReference>
<dbReference type="InterPro" id="IPR000819">
    <property type="entry name" value="Peptidase_M17_C"/>
</dbReference>
<evidence type="ECO:0000256" key="3">
    <source>
        <dbReference type="ARBA" id="ARBA00022670"/>
    </source>
</evidence>
<dbReference type="CDD" id="cd00433">
    <property type="entry name" value="Peptidase_M17"/>
    <property type="match status" value="1"/>
</dbReference>
<dbReference type="RefSeq" id="WP_127683565.1">
    <property type="nucleotide sequence ID" value="NZ_SACM01000004.1"/>
</dbReference>
<dbReference type="GO" id="GO:0005737">
    <property type="term" value="C:cytoplasm"/>
    <property type="evidence" value="ECO:0007669"/>
    <property type="project" value="InterPro"/>
</dbReference>
<dbReference type="Gene3D" id="3.40.220.10">
    <property type="entry name" value="Leucine Aminopeptidase, subunit E, domain 1"/>
    <property type="match status" value="1"/>
</dbReference>
<comment type="similarity">
    <text evidence="1">Belongs to the peptidase M17 family.</text>
</comment>
<protein>
    <submittedName>
        <fullName evidence="7">Leucyl aminopeptidase family protein</fullName>
    </submittedName>
</protein>
<feature type="domain" description="Cytosol aminopeptidase" evidence="6">
    <location>
        <begin position="307"/>
        <end position="314"/>
    </location>
</feature>
<dbReference type="InterPro" id="IPR011356">
    <property type="entry name" value="Leucine_aapep/pepB"/>
</dbReference>
<reference evidence="7 8" key="1">
    <citation type="submission" date="2019-01" db="EMBL/GenBank/DDBJ databases">
        <authorList>
            <person name="Chen W.-M."/>
        </authorList>
    </citation>
    <scope>NUCLEOTIDE SEQUENCE [LARGE SCALE GENOMIC DNA]</scope>
    <source>
        <strain evidence="7 8">CCP-18</strain>
    </source>
</reference>
<evidence type="ECO:0000313" key="7">
    <source>
        <dbReference type="EMBL" id="RVT83601.1"/>
    </source>
</evidence>